<sequence>MENFYLQLFCGLAIWVFTTVAALAPHTMIRCFKMEDTDGKPKMWLSLLLCLSGGVFLSTCFLDILPEIEKGYGEIKKTLEMPEGGFPWPHLTLCLGFFFVYLLEEVCSKYYHKEEEGIGHSHELNLDAHRIEQNKRSTVFDQEEASHQLFADNIENESEGTADSPRKKCKKSDAYFKALTFAIIMCFHSVLEGVALGVKNGTSEIVVLFLSLTLHKVIEAFAVGLQISKTIEKRTTTTTLVLVLYASMTPLGALLGGGLKAIDINAIHRDIAVLILECLAAGTFIYITFLEVISHERAPKDNNLLKLLAVFAGFALIAGIQLATQAV</sequence>
<organism evidence="1 2">
    <name type="scientific">Rhabditophanes sp. KR3021</name>
    <dbReference type="NCBI Taxonomy" id="114890"/>
    <lineage>
        <taxon>Eukaryota</taxon>
        <taxon>Metazoa</taxon>
        <taxon>Ecdysozoa</taxon>
        <taxon>Nematoda</taxon>
        <taxon>Chromadorea</taxon>
        <taxon>Rhabditida</taxon>
        <taxon>Tylenchina</taxon>
        <taxon>Panagrolaimomorpha</taxon>
        <taxon>Strongyloidoidea</taxon>
        <taxon>Alloionematidae</taxon>
        <taxon>Rhabditophanes</taxon>
    </lineage>
</organism>
<proteinExistence type="predicted"/>
<name>A0AC35U9M3_9BILA</name>
<dbReference type="WBParaSite" id="RSKR_0000921500.1">
    <property type="protein sequence ID" value="RSKR_0000921500.1"/>
    <property type="gene ID" value="RSKR_0000921500"/>
</dbReference>
<reference evidence="2" key="1">
    <citation type="submission" date="2016-11" db="UniProtKB">
        <authorList>
            <consortium name="WormBaseParasite"/>
        </authorList>
    </citation>
    <scope>IDENTIFICATION</scope>
    <source>
        <strain evidence="2">KR3021</strain>
    </source>
</reference>
<evidence type="ECO:0000313" key="1">
    <source>
        <dbReference type="Proteomes" id="UP000095286"/>
    </source>
</evidence>
<protein>
    <submittedName>
        <fullName evidence="2">Zinc transporter ZIP3</fullName>
    </submittedName>
</protein>
<evidence type="ECO:0000313" key="2">
    <source>
        <dbReference type="WBParaSite" id="RSKR_0000921500.1"/>
    </source>
</evidence>
<dbReference type="Proteomes" id="UP000095286">
    <property type="component" value="Unplaced"/>
</dbReference>
<accession>A0AC35U9M3</accession>